<keyword evidence="5" id="KW-0206">Cytoskeleton</keyword>
<dbReference type="PANTHER" id="PTHR19302:SF14">
    <property type="entry name" value="GAMMA-TUBULIN COMPLEX COMPONENT 3"/>
    <property type="match status" value="1"/>
</dbReference>
<keyword evidence="10" id="KW-1185">Reference proteome</keyword>
<dbReference type="InterPro" id="IPR040457">
    <property type="entry name" value="GCP_C"/>
</dbReference>
<evidence type="ECO:0000256" key="5">
    <source>
        <dbReference type="ARBA" id="ARBA00023212"/>
    </source>
</evidence>
<comment type="subcellular location">
    <subcellularLocation>
        <location evidence="1">Cytoplasm</location>
        <location evidence="1">Cytoskeleton</location>
    </subcellularLocation>
</comment>
<dbReference type="Pfam" id="PF04130">
    <property type="entry name" value="GCP_C_terminal"/>
    <property type="match status" value="1"/>
</dbReference>
<keyword evidence="3" id="KW-0963">Cytoplasm</keyword>
<dbReference type="Gene3D" id="1.20.120.1900">
    <property type="entry name" value="Gamma-tubulin complex, C-terminal domain"/>
    <property type="match status" value="1"/>
</dbReference>
<dbReference type="InterPro" id="IPR007259">
    <property type="entry name" value="GCP"/>
</dbReference>
<comment type="similarity">
    <text evidence="2">Belongs to the TUBGCP family.</text>
</comment>
<dbReference type="EMBL" id="CP126209">
    <property type="protein sequence ID" value="WIA10587.1"/>
    <property type="molecule type" value="Genomic_DNA"/>
</dbReference>
<dbReference type="Pfam" id="PF17681">
    <property type="entry name" value="GCP_N_terminal"/>
    <property type="match status" value="1"/>
</dbReference>
<dbReference type="InterPro" id="IPR042241">
    <property type="entry name" value="GCP_C_sf"/>
</dbReference>
<sequence length="818" mass="87586">MTGSKYAAVDRVQLLDELRLVQQQRQDDAARFSELYQQLCRCAGLSRGGLCGVLSLLQQLVDSGTGLTASSLASIKPLALPKALPQPGVLLRGKAVPDTSINTIDQVSKSLRSRALQKPGSAAVLQLQPVAAVPAADAFLVKESVLVKDVLRTVQGLTGRYNTFNATAAGSGIAVAPQEQLQIPGRWRAALHELGELGVMYKRVQAAIAEGRGQGSGSVRQALCAALADEVTDFYRLMAVLETQLAVPQPMPGDEPAAAAGPYLSLPRLQLWLDEPLRRMRLLAALVDSCAGAGGGLLAGGVWAATNVGDPLARSYAVRILHQMCVPLFDMIRRWVFEGVLEDPACEFFVVPCSSDSSSSGSTAGAAAGVGRDLWRDAYRLEPACVPPFITAELAETILRAGKSINFLRDACGDARWVQEWAPAAAGTAAALGYGQLPVLERVVVSAGRSIDARLMAVLHSSGELSRHCQAIRCYLLLGQGDFVVALLDVLGLELNKPAKDVSEVTLNHLLRQALLASAGGGGARGDEEGGAVDRLRAHKAAGGDAETGWDVFSLHYQLGPPLSSIFTPAAQTCYSQLSRLLWLMRRTERSLGSAWHTLKVEVERSLPRFAGDACVPRLAELLRRCLRLRAEMAHFNINLQYYINLEVLECAWSEFTAAAAAAPDLDCLIAAHEKFLAAVLARALLGPGQAEKLRPQLTQLLKMCMGLAPLVARFNERVQAGVLALERRAADAASNTARGDWGSTSSQHEPAVSQQDLAEMQQAVAKMHDKYGALLKGFLTGLPAAANEVNAEVRFLLARLNFSDFYTRSPKAGTEVQ</sequence>
<feature type="domain" description="Gamma tubulin complex component protein N-terminal" evidence="8">
    <location>
        <begin position="147"/>
        <end position="459"/>
    </location>
</feature>
<protein>
    <recommendedName>
        <fullName evidence="11">Gamma-tubulin complex component</fullName>
    </recommendedName>
</protein>
<reference evidence="9 10" key="1">
    <citation type="submission" date="2023-05" db="EMBL/GenBank/DDBJ databases">
        <title>A 100% complete, gapless, phased diploid assembly of the Scenedesmus obliquus UTEX 3031 genome.</title>
        <authorList>
            <person name="Biondi T.C."/>
            <person name="Hanschen E.R."/>
            <person name="Kwon T."/>
            <person name="Eng W."/>
            <person name="Kruse C.P.S."/>
            <person name="Koehler S.I."/>
            <person name="Kunde Y."/>
            <person name="Gleasner C.D."/>
            <person name="You Mak K.T."/>
            <person name="Polle J."/>
            <person name="Hovde B.T."/>
            <person name="Starkenburg S.R."/>
        </authorList>
    </citation>
    <scope>NUCLEOTIDE SEQUENCE [LARGE SCALE GENOMIC DNA]</scope>
    <source>
        <strain evidence="9 10">DOE0152z</strain>
    </source>
</reference>
<feature type="region of interest" description="Disordered" evidence="6">
    <location>
        <begin position="737"/>
        <end position="756"/>
    </location>
</feature>
<evidence type="ECO:0000313" key="10">
    <source>
        <dbReference type="Proteomes" id="UP001244341"/>
    </source>
</evidence>
<accession>A0ABY8TNK8</accession>
<dbReference type="Proteomes" id="UP001244341">
    <property type="component" value="Chromosome 2b"/>
</dbReference>
<evidence type="ECO:0000256" key="2">
    <source>
        <dbReference type="ARBA" id="ARBA00010337"/>
    </source>
</evidence>
<evidence type="ECO:0000259" key="7">
    <source>
        <dbReference type="Pfam" id="PF04130"/>
    </source>
</evidence>
<name>A0ABY8TNK8_TETOB</name>
<feature type="domain" description="Gamma tubulin complex component C-terminal" evidence="7">
    <location>
        <begin position="465"/>
        <end position="807"/>
    </location>
</feature>
<evidence type="ECO:0000256" key="1">
    <source>
        <dbReference type="ARBA" id="ARBA00004245"/>
    </source>
</evidence>
<evidence type="ECO:0008006" key="11">
    <source>
        <dbReference type="Google" id="ProtNLM"/>
    </source>
</evidence>
<evidence type="ECO:0000313" key="9">
    <source>
        <dbReference type="EMBL" id="WIA10587.1"/>
    </source>
</evidence>
<evidence type="ECO:0000256" key="4">
    <source>
        <dbReference type="ARBA" id="ARBA00022701"/>
    </source>
</evidence>
<proteinExistence type="inferred from homology"/>
<evidence type="ECO:0000256" key="6">
    <source>
        <dbReference type="SAM" id="MobiDB-lite"/>
    </source>
</evidence>
<keyword evidence="4" id="KW-0493">Microtubule</keyword>
<evidence type="ECO:0000256" key="3">
    <source>
        <dbReference type="ARBA" id="ARBA00022490"/>
    </source>
</evidence>
<dbReference type="PANTHER" id="PTHR19302">
    <property type="entry name" value="GAMMA TUBULIN COMPLEX PROTEIN"/>
    <property type="match status" value="1"/>
</dbReference>
<organism evidence="9 10">
    <name type="scientific">Tetradesmus obliquus</name>
    <name type="common">Green alga</name>
    <name type="synonym">Acutodesmus obliquus</name>
    <dbReference type="NCBI Taxonomy" id="3088"/>
    <lineage>
        <taxon>Eukaryota</taxon>
        <taxon>Viridiplantae</taxon>
        <taxon>Chlorophyta</taxon>
        <taxon>core chlorophytes</taxon>
        <taxon>Chlorophyceae</taxon>
        <taxon>CS clade</taxon>
        <taxon>Sphaeropleales</taxon>
        <taxon>Scenedesmaceae</taxon>
        <taxon>Tetradesmus</taxon>
    </lineage>
</organism>
<gene>
    <name evidence="9" type="ORF">OEZ85_010771</name>
</gene>
<evidence type="ECO:0000259" key="8">
    <source>
        <dbReference type="Pfam" id="PF17681"/>
    </source>
</evidence>
<dbReference type="InterPro" id="IPR041470">
    <property type="entry name" value="GCP_N"/>
</dbReference>